<gene>
    <name evidence="1" type="ORF">SAMN06893096_102242</name>
</gene>
<dbReference type="AlphaFoldDB" id="A0A239C5R0"/>
<dbReference type="Proteomes" id="UP000198373">
    <property type="component" value="Unassembled WGS sequence"/>
</dbReference>
<reference evidence="2" key="1">
    <citation type="submission" date="2017-06" db="EMBL/GenBank/DDBJ databases">
        <authorList>
            <person name="Varghese N."/>
            <person name="Submissions S."/>
        </authorList>
    </citation>
    <scope>NUCLEOTIDE SEQUENCE [LARGE SCALE GENOMIC DNA]</scope>
    <source>
        <strain evidence="2">DSM 46839</strain>
    </source>
</reference>
<sequence>MFLHTGGSVLPAVVPHATLDLSGVPLPAAGGDWRPALLSVGPQVAVAAVLVAAGGLRRPPPG</sequence>
<evidence type="ECO:0000313" key="1">
    <source>
        <dbReference type="EMBL" id="SNS15008.1"/>
    </source>
</evidence>
<evidence type="ECO:0000313" key="2">
    <source>
        <dbReference type="Proteomes" id="UP000198373"/>
    </source>
</evidence>
<dbReference type="EMBL" id="FZOO01000002">
    <property type="protein sequence ID" value="SNS15008.1"/>
    <property type="molecule type" value="Genomic_DNA"/>
</dbReference>
<name>A0A239C5R0_9ACTN</name>
<organism evidence="1 2">
    <name type="scientific">Geodermatophilus pulveris</name>
    <dbReference type="NCBI Taxonomy" id="1564159"/>
    <lineage>
        <taxon>Bacteria</taxon>
        <taxon>Bacillati</taxon>
        <taxon>Actinomycetota</taxon>
        <taxon>Actinomycetes</taxon>
        <taxon>Geodermatophilales</taxon>
        <taxon>Geodermatophilaceae</taxon>
        <taxon>Geodermatophilus</taxon>
    </lineage>
</organism>
<keyword evidence="2" id="KW-1185">Reference proteome</keyword>
<dbReference type="OrthoDB" id="3693644at2"/>
<accession>A0A239C5R0</accession>
<proteinExistence type="predicted"/>
<protein>
    <submittedName>
        <fullName evidence="1">Uncharacterized protein</fullName>
    </submittedName>
</protein>
<dbReference type="RefSeq" id="WP_089304447.1">
    <property type="nucleotide sequence ID" value="NZ_FZOO01000002.1"/>
</dbReference>